<name>A8H8X1_SHEPA</name>
<keyword evidence="1" id="KW-0732">Signal</keyword>
<evidence type="ECO:0000313" key="2">
    <source>
        <dbReference type="EMBL" id="ABV89008.1"/>
    </source>
</evidence>
<dbReference type="OrthoDB" id="6169381at2"/>
<keyword evidence="3" id="KW-1185">Reference proteome</keyword>
<feature type="signal peptide" evidence="1">
    <location>
        <begin position="1"/>
        <end position="26"/>
    </location>
</feature>
<dbReference type="Proteomes" id="UP000002608">
    <property type="component" value="Chromosome"/>
</dbReference>
<organism evidence="2 3">
    <name type="scientific">Shewanella pealeana (strain ATCC 700345 / ANG-SQ1)</name>
    <dbReference type="NCBI Taxonomy" id="398579"/>
    <lineage>
        <taxon>Bacteria</taxon>
        <taxon>Pseudomonadati</taxon>
        <taxon>Pseudomonadota</taxon>
        <taxon>Gammaproteobacteria</taxon>
        <taxon>Alteromonadales</taxon>
        <taxon>Shewanellaceae</taxon>
        <taxon>Shewanella</taxon>
    </lineage>
</organism>
<gene>
    <name evidence="2" type="ordered locus">Spea_3697</name>
</gene>
<evidence type="ECO:0000256" key="1">
    <source>
        <dbReference type="SAM" id="SignalP"/>
    </source>
</evidence>
<sequence>MNHSCRNQIASSLFIFTALFAIPAMATEPTKSDEYAIGVMVKSLDNAIAHPSNESLSIITNYGTDSRYYVMIRGWLVQELLGAESQLDAYHSDDLDNSQAEQKSKLQQKVDFLKQAIRRIDLE</sequence>
<dbReference type="eggNOG" id="ENOG5034BKA">
    <property type="taxonomic scope" value="Bacteria"/>
</dbReference>
<feature type="chain" id="PRO_5002723437" evidence="1">
    <location>
        <begin position="27"/>
        <end position="123"/>
    </location>
</feature>
<dbReference type="AlphaFoldDB" id="A8H8X1"/>
<dbReference type="STRING" id="398579.Spea_3697"/>
<accession>A8H8X1</accession>
<dbReference type="RefSeq" id="WP_012156892.1">
    <property type="nucleotide sequence ID" value="NC_009901.1"/>
</dbReference>
<reference evidence="2 3" key="1">
    <citation type="submission" date="2007-10" db="EMBL/GenBank/DDBJ databases">
        <title>Complete sequence of Shewanella pealeana ATCC 700345.</title>
        <authorList>
            <consortium name="US DOE Joint Genome Institute"/>
            <person name="Copeland A."/>
            <person name="Lucas S."/>
            <person name="Lapidus A."/>
            <person name="Barry K."/>
            <person name="Glavina del Rio T."/>
            <person name="Dalin E."/>
            <person name="Tice H."/>
            <person name="Pitluck S."/>
            <person name="Chertkov O."/>
            <person name="Brettin T."/>
            <person name="Bruce D."/>
            <person name="Detter J.C."/>
            <person name="Han C."/>
            <person name="Schmutz J."/>
            <person name="Larimer F."/>
            <person name="Land M."/>
            <person name="Hauser L."/>
            <person name="Kyrpides N."/>
            <person name="Kim E."/>
            <person name="Zhao J.-S.Z."/>
            <person name="Manno D."/>
            <person name="Hawari J."/>
            <person name="Richardson P."/>
        </authorList>
    </citation>
    <scope>NUCLEOTIDE SEQUENCE [LARGE SCALE GENOMIC DNA]</scope>
    <source>
        <strain evidence="3">ATCC 700345 / ANG-SQ1</strain>
    </source>
</reference>
<dbReference type="EMBL" id="CP000851">
    <property type="protein sequence ID" value="ABV89008.1"/>
    <property type="molecule type" value="Genomic_DNA"/>
</dbReference>
<dbReference type="KEGG" id="spl:Spea_3697"/>
<dbReference type="HOGENOM" id="CLU_160721_0_0_6"/>
<proteinExistence type="predicted"/>
<evidence type="ECO:0000313" key="3">
    <source>
        <dbReference type="Proteomes" id="UP000002608"/>
    </source>
</evidence>
<protein>
    <submittedName>
        <fullName evidence="2">Uncharacterized protein</fullName>
    </submittedName>
</protein>